<dbReference type="Proteomes" id="UP000653454">
    <property type="component" value="Unassembled WGS sequence"/>
</dbReference>
<dbReference type="EMBL" id="CAJHNJ030000019">
    <property type="protein sequence ID" value="CAG9116851.1"/>
    <property type="molecule type" value="Genomic_DNA"/>
</dbReference>
<dbReference type="AlphaFoldDB" id="A0A8S4ELV4"/>
<evidence type="ECO:0000313" key="1">
    <source>
        <dbReference type="EMBL" id="CAG9116851.1"/>
    </source>
</evidence>
<protein>
    <submittedName>
        <fullName evidence="1">(diamondback moth) hypothetical protein</fullName>
    </submittedName>
</protein>
<proteinExistence type="predicted"/>
<name>A0A8S4ELV4_PLUXY</name>
<gene>
    <name evidence="1" type="ORF">PLXY2_LOCUS6245</name>
</gene>
<reference evidence="1" key="1">
    <citation type="submission" date="2020-11" db="EMBL/GenBank/DDBJ databases">
        <authorList>
            <person name="Whiteford S."/>
        </authorList>
    </citation>
    <scope>NUCLEOTIDE SEQUENCE</scope>
</reference>
<sequence length="74" mass="8347">MTKKYSRFSSCVVSVPTSAVIRRGKPAHAQCARRATDYTTHGQAGRLDKLCELFRKSLGYAVNAIRKICKHLRH</sequence>
<keyword evidence="2" id="KW-1185">Reference proteome</keyword>
<evidence type="ECO:0000313" key="2">
    <source>
        <dbReference type="Proteomes" id="UP000653454"/>
    </source>
</evidence>
<organism evidence="1 2">
    <name type="scientific">Plutella xylostella</name>
    <name type="common">Diamondback moth</name>
    <name type="synonym">Plutella maculipennis</name>
    <dbReference type="NCBI Taxonomy" id="51655"/>
    <lineage>
        <taxon>Eukaryota</taxon>
        <taxon>Metazoa</taxon>
        <taxon>Ecdysozoa</taxon>
        <taxon>Arthropoda</taxon>
        <taxon>Hexapoda</taxon>
        <taxon>Insecta</taxon>
        <taxon>Pterygota</taxon>
        <taxon>Neoptera</taxon>
        <taxon>Endopterygota</taxon>
        <taxon>Lepidoptera</taxon>
        <taxon>Glossata</taxon>
        <taxon>Ditrysia</taxon>
        <taxon>Yponomeutoidea</taxon>
        <taxon>Plutellidae</taxon>
        <taxon>Plutella</taxon>
    </lineage>
</organism>
<comment type="caution">
    <text evidence="1">The sequence shown here is derived from an EMBL/GenBank/DDBJ whole genome shotgun (WGS) entry which is preliminary data.</text>
</comment>
<accession>A0A8S4ELV4</accession>